<proteinExistence type="predicted"/>
<evidence type="ECO:0000313" key="2">
    <source>
        <dbReference type="Proteomes" id="UP000184465"/>
    </source>
</evidence>
<evidence type="ECO:0000313" key="1">
    <source>
        <dbReference type="EMBL" id="SHK24604.1"/>
    </source>
</evidence>
<name>A0A1M6QWN0_PARC5</name>
<keyword evidence="2" id="KW-1185">Reference proteome</keyword>
<sequence>MIQKLAEQNLLAFDIITAVNNKLNTLVIEMDEEINKIYKAMIVFFKHTRSDLIQMESRIEKLERNVALHDWNITVEYRMYNGVEYCDLHDIEKIACIANDFFI</sequence>
<dbReference type="RefSeq" id="WP_073151203.1">
    <property type="nucleotide sequence ID" value="NZ_FRAG01000039.1"/>
</dbReference>
<protein>
    <submittedName>
        <fullName evidence="1">Uncharacterized protein</fullName>
    </submittedName>
</protein>
<organism evidence="1 2">
    <name type="scientific">Paramaledivibacter caminithermalis (strain DSM 15212 / CIP 107654 / DViRD3)</name>
    <name type="common">Clostridium caminithermale</name>
    <dbReference type="NCBI Taxonomy" id="1121301"/>
    <lineage>
        <taxon>Bacteria</taxon>
        <taxon>Bacillati</taxon>
        <taxon>Bacillota</taxon>
        <taxon>Clostridia</taxon>
        <taxon>Peptostreptococcales</taxon>
        <taxon>Caminicellaceae</taxon>
        <taxon>Paramaledivibacter</taxon>
    </lineage>
</organism>
<dbReference type="EMBL" id="FRAG01000039">
    <property type="protein sequence ID" value="SHK24604.1"/>
    <property type="molecule type" value="Genomic_DNA"/>
</dbReference>
<dbReference type="AlphaFoldDB" id="A0A1M6QWN0"/>
<dbReference type="OrthoDB" id="2243049at2"/>
<reference evidence="1 2" key="1">
    <citation type="submission" date="2016-11" db="EMBL/GenBank/DDBJ databases">
        <authorList>
            <person name="Jaros S."/>
            <person name="Januszkiewicz K."/>
            <person name="Wedrychowicz H."/>
        </authorList>
    </citation>
    <scope>NUCLEOTIDE SEQUENCE [LARGE SCALE GENOMIC DNA]</scope>
    <source>
        <strain evidence="1 2">DSM 15212</strain>
    </source>
</reference>
<accession>A0A1M6QWN0</accession>
<dbReference type="STRING" id="1121301.SAMN02745912_02762"/>
<gene>
    <name evidence="1" type="ORF">SAMN02745912_02762</name>
</gene>
<dbReference type="Proteomes" id="UP000184465">
    <property type="component" value="Unassembled WGS sequence"/>
</dbReference>